<dbReference type="EMBL" id="JAGINW010000001">
    <property type="protein sequence ID" value="MBP2320665.1"/>
    <property type="molecule type" value="Genomic_DNA"/>
</dbReference>
<comment type="caution">
    <text evidence="4">The sequence shown here is derived from an EMBL/GenBank/DDBJ whole genome shotgun (WGS) entry which is preliminary data.</text>
</comment>
<evidence type="ECO:0000256" key="1">
    <source>
        <dbReference type="SAM" id="SignalP"/>
    </source>
</evidence>
<evidence type="ECO:0000259" key="3">
    <source>
        <dbReference type="Pfam" id="PF25116"/>
    </source>
</evidence>
<dbReference type="Proteomes" id="UP001519332">
    <property type="component" value="Unassembled WGS sequence"/>
</dbReference>
<evidence type="ECO:0000259" key="2">
    <source>
        <dbReference type="Pfam" id="PF25115"/>
    </source>
</evidence>
<dbReference type="InterPro" id="IPR056826">
    <property type="entry name" value="Agd3_CE"/>
</dbReference>
<dbReference type="Pfam" id="PF25116">
    <property type="entry name" value="CBM87_Agd3"/>
    <property type="match status" value="1"/>
</dbReference>
<protein>
    <submittedName>
        <fullName evidence="4">Uncharacterized protein</fullName>
    </submittedName>
</protein>
<proteinExistence type="predicted"/>
<keyword evidence="5" id="KW-1185">Reference proteome</keyword>
<reference evidence="4 5" key="1">
    <citation type="submission" date="2021-03" db="EMBL/GenBank/DDBJ databases">
        <title>Sequencing the genomes of 1000 actinobacteria strains.</title>
        <authorList>
            <person name="Klenk H.-P."/>
        </authorList>
    </citation>
    <scope>NUCLEOTIDE SEQUENCE [LARGE SCALE GENOMIC DNA]</scope>
    <source>
        <strain evidence="4 5">DSM 46670</strain>
    </source>
</reference>
<organism evidence="4 5">
    <name type="scientific">Kibdelosporangium banguiense</name>
    <dbReference type="NCBI Taxonomy" id="1365924"/>
    <lineage>
        <taxon>Bacteria</taxon>
        <taxon>Bacillati</taxon>
        <taxon>Actinomycetota</taxon>
        <taxon>Actinomycetes</taxon>
        <taxon>Pseudonocardiales</taxon>
        <taxon>Pseudonocardiaceae</taxon>
        <taxon>Kibdelosporangium</taxon>
    </lineage>
</organism>
<gene>
    <name evidence="4" type="ORF">JOF56_001050</name>
</gene>
<dbReference type="RefSeq" id="WP_209635079.1">
    <property type="nucleotide sequence ID" value="NZ_JAGINW010000001.1"/>
</dbReference>
<keyword evidence="1" id="KW-0732">Signal</keyword>
<feature type="chain" id="PRO_5045992727" evidence="1">
    <location>
        <begin position="23"/>
        <end position="693"/>
    </location>
</feature>
<accession>A0ABS4T8B5</accession>
<feature type="domain" description="Agd3 CBM87" evidence="3">
    <location>
        <begin position="84"/>
        <end position="236"/>
    </location>
</feature>
<dbReference type="Pfam" id="PF25115">
    <property type="entry name" value="Agd3_CE"/>
    <property type="match status" value="1"/>
</dbReference>
<name>A0ABS4T8B5_9PSEU</name>
<dbReference type="InterPro" id="IPR056827">
    <property type="entry name" value="CBM87_Agd3"/>
</dbReference>
<evidence type="ECO:0000313" key="4">
    <source>
        <dbReference type="EMBL" id="MBP2320665.1"/>
    </source>
</evidence>
<feature type="domain" description="Agd3 deacetylase" evidence="2">
    <location>
        <begin position="380"/>
        <end position="624"/>
    </location>
</feature>
<feature type="signal peptide" evidence="1">
    <location>
        <begin position="1"/>
        <end position="22"/>
    </location>
</feature>
<evidence type="ECO:0000313" key="5">
    <source>
        <dbReference type="Proteomes" id="UP001519332"/>
    </source>
</evidence>
<sequence>MKRIRTLVLPVLLAAAVTSSVASPATSAAPGDGHIEQAHEHPLIRAEIARPKPPPAPRLPVLNTLATKSLSLQNVQISALTKVRLRVLVIATDAQDFGLPTWKSILDKIGQPYDVMLARSQSLTAAQLVNNDGTAKYNAILLTDNGLISQGTSAFDSNEWSVLWSYERANDVRQVALYSAYGTFPEDYCLRAGSEGPVTTPVQATLTQAGAQFFDYLKAGARIPIADSYAYRSRVAPGCGAQPLLTAGADVLGVTATTADGRERAALTFSSNEYQVHTDLLGYGLLRWATRGVFVGEQRHWLNIDVDDWFNHTAHLYPDGQLETNPGFRLSGPEVSATHAQQNSLRDRYPLAGEFNLNVPYNGGLLHPNAPSRCSAVNTPDPLTSFSRCEANNFRWINHTLTHPTMDNTPYTQNVNEIRNNLTVGRNAGLVVPTEVLKTPAYSGLGVFSASPSGPLTDNGLPASNPALLQAAKDLGVKYLHGNMSFAGHRPSCFNCSIPHPLQPTISVVPDWPVNIGYQVTTPDEQTYLYNSLYGPDGEFPTHPRDLAYDEILALEAEVGLEHVLSGSAYSHTFHQGNAHHYTAGKSLLFDWAEEVVRQYNSWYQVPLKSPDWVTLAEYTKARTEHFNETRTGPDPVWDKVLNTVTVNADTTGTLFVTGAGFLTVPSERYGADLITQAAVRPGLPLILLAQPR</sequence>